<dbReference type="Pfam" id="PF02801">
    <property type="entry name" value="Ketoacyl-synt_C"/>
    <property type="match status" value="2"/>
</dbReference>
<dbReference type="InterPro" id="IPR020841">
    <property type="entry name" value="PKS_Beta-ketoAc_synthase_dom"/>
</dbReference>
<dbReference type="GO" id="GO:0005829">
    <property type="term" value="C:cytosol"/>
    <property type="evidence" value="ECO:0007669"/>
    <property type="project" value="TreeGrafter"/>
</dbReference>
<dbReference type="AlphaFoldDB" id="A0AB35XLN5"/>
<dbReference type="Pfam" id="PF00109">
    <property type="entry name" value="ketoacyl-synt"/>
    <property type="match status" value="2"/>
</dbReference>
<dbReference type="PROSITE" id="PS52004">
    <property type="entry name" value="KS3_2"/>
    <property type="match status" value="1"/>
</dbReference>
<dbReference type="GO" id="GO:0004315">
    <property type="term" value="F:3-oxoacyl-[acyl-carrier-protein] synthase activity"/>
    <property type="evidence" value="ECO:0007669"/>
    <property type="project" value="TreeGrafter"/>
</dbReference>
<protein>
    <submittedName>
        <fullName evidence="5">Beta-ketoacyl-[acyl-carrier-protein] synthase family protein</fullName>
    </submittedName>
</protein>
<dbReference type="InterPro" id="IPR014030">
    <property type="entry name" value="Ketoacyl_synth_N"/>
</dbReference>
<feature type="domain" description="Ketosynthase family 3 (KS3)" evidence="4">
    <location>
        <begin position="15"/>
        <end position="403"/>
    </location>
</feature>
<evidence type="ECO:0000313" key="5">
    <source>
        <dbReference type="EMBL" id="MEH1546733.1"/>
    </source>
</evidence>
<keyword evidence="2 3" id="KW-0808">Transferase</keyword>
<proteinExistence type="inferred from homology"/>
<accession>A0AB35XLN5</accession>
<evidence type="ECO:0000313" key="6">
    <source>
        <dbReference type="Proteomes" id="UP001309299"/>
    </source>
</evidence>
<dbReference type="InterPro" id="IPR016039">
    <property type="entry name" value="Thiolase-like"/>
</dbReference>
<dbReference type="GO" id="GO:0006633">
    <property type="term" value="P:fatty acid biosynthetic process"/>
    <property type="evidence" value="ECO:0007669"/>
    <property type="project" value="TreeGrafter"/>
</dbReference>
<dbReference type="Proteomes" id="UP001309299">
    <property type="component" value="Unassembled WGS sequence"/>
</dbReference>
<dbReference type="SUPFAM" id="SSF53901">
    <property type="entry name" value="Thiolase-like"/>
    <property type="match status" value="3"/>
</dbReference>
<dbReference type="InterPro" id="IPR014031">
    <property type="entry name" value="Ketoacyl_synth_C"/>
</dbReference>
<gene>
    <name evidence="5" type="ORF">V7F78_06880</name>
</gene>
<evidence type="ECO:0000259" key="4">
    <source>
        <dbReference type="PROSITE" id="PS52004"/>
    </source>
</evidence>
<name>A0AB35XLN5_9ACTN</name>
<dbReference type="RefSeq" id="WP_002522759.1">
    <property type="nucleotide sequence ID" value="NZ_AP024309.1"/>
</dbReference>
<evidence type="ECO:0000256" key="1">
    <source>
        <dbReference type="ARBA" id="ARBA00008467"/>
    </source>
</evidence>
<organism evidence="5 6">
    <name type="scientific">Cutibacterium avidum</name>
    <dbReference type="NCBI Taxonomy" id="33010"/>
    <lineage>
        <taxon>Bacteria</taxon>
        <taxon>Bacillati</taxon>
        <taxon>Actinomycetota</taxon>
        <taxon>Actinomycetes</taxon>
        <taxon>Propionibacteriales</taxon>
        <taxon>Propionibacteriaceae</taxon>
        <taxon>Cutibacterium</taxon>
    </lineage>
</organism>
<dbReference type="InterPro" id="IPR000794">
    <property type="entry name" value="Beta-ketoacyl_synthase"/>
</dbReference>
<sequence>MTITAENATTRSDIARSIAVTGVGLVTAQGDHTDECWTELVDGVCGITMNVTFDDSGTTIPCAGVAPIPNSDSIDRCYLLGVHAMREALEMSGIDLDSVGRDRIGLVVGSSLGAMPTLEAAHRRAIETGVLDAGLAADSQLHCVADHLAAEFDIRGPRVVTSNACAAGAVAIGYAAELLWSDDVDLVVCGGVDPLAQISANGFTCLGALDNLPCSPMAGSSGLTLGEGAGFMVLERTDAAAARGQEVMAEIAGYGTSCDGYHQTAPDPGGNGARSSMEAALRSAHLKPSDVSYVNLHGTGTPTNDAVEPKALRSLFKSDDLPPVSSVKGAIGHTLGAAGAIEAVCSIKAIHEGVLPPTVNNRGQASRTGLDIVPECARKAAPDVVISNSFAFGGNNASVVITAPRGGVHCTAPAQLREVGISGMAALAGKAANSEELLSALSEDCPIWMADEKTWEGDAVQTGHVDIKRLSRTINPSKVRRMDPLGIISSAVVTDLYARHGKLSRKDAESTGIIFATGYGPVTAVTQFNDGIIRHGSEGANALVFPNTVVNAAAGHLAMLNRYRGYTATLACGGTSSLMALLLAARVVGRGAADRIMVVIADEFPSIAVQAVAKLPGYRHRVDGSGAVLSEGAVCVLVEAVEVAEARGTAPMALLRGFGSRGESVGVGHTASDGRAWAKAMAAALGPAGLTASDVSTVVAASSGHPRVDRAEQAARRIVGLSATATTFPKAIVGETHGSAAGIGLFGALCGSRSAAHQNILVNAFSHGGGYASMVVESL</sequence>
<evidence type="ECO:0000256" key="2">
    <source>
        <dbReference type="ARBA" id="ARBA00022679"/>
    </source>
</evidence>
<dbReference type="PANTHER" id="PTHR11712:SF336">
    <property type="entry name" value="3-OXOACYL-[ACYL-CARRIER-PROTEIN] SYNTHASE, MITOCHONDRIAL"/>
    <property type="match status" value="1"/>
</dbReference>
<comment type="caution">
    <text evidence="5">The sequence shown here is derived from an EMBL/GenBank/DDBJ whole genome shotgun (WGS) entry which is preliminary data.</text>
</comment>
<dbReference type="SMART" id="SM00825">
    <property type="entry name" value="PKS_KS"/>
    <property type="match status" value="1"/>
</dbReference>
<dbReference type="PANTHER" id="PTHR11712">
    <property type="entry name" value="POLYKETIDE SYNTHASE-RELATED"/>
    <property type="match status" value="1"/>
</dbReference>
<dbReference type="EMBL" id="JBAKUA010000008">
    <property type="protein sequence ID" value="MEH1546733.1"/>
    <property type="molecule type" value="Genomic_DNA"/>
</dbReference>
<dbReference type="Gene3D" id="3.40.47.10">
    <property type="match status" value="3"/>
</dbReference>
<comment type="similarity">
    <text evidence="1 3">Belongs to the thiolase-like superfamily. Beta-ketoacyl-ACP synthases family.</text>
</comment>
<reference evidence="5" key="1">
    <citation type="submission" date="2024-02" db="EMBL/GenBank/DDBJ databases">
        <title>Bacterial skin colonization with Propionibacterium avidum as a risk factor for Periprosthetic Joint Infections - a single-center prospective study.</title>
        <authorList>
            <person name="Achermann Y."/>
        </authorList>
    </citation>
    <scope>NUCLEOTIDE SEQUENCE</scope>
    <source>
        <strain evidence="5">PAVI-2017310195</strain>
    </source>
</reference>
<evidence type="ECO:0000256" key="3">
    <source>
        <dbReference type="RuleBase" id="RU003694"/>
    </source>
</evidence>
<dbReference type="CDD" id="cd00834">
    <property type="entry name" value="KAS_I_II"/>
    <property type="match status" value="1"/>
</dbReference>